<protein>
    <submittedName>
        <fullName evidence="1">Uncharacterized protein</fullName>
    </submittedName>
</protein>
<organism evidence="1">
    <name type="scientific">marine sediment metagenome</name>
    <dbReference type="NCBI Taxonomy" id="412755"/>
    <lineage>
        <taxon>unclassified sequences</taxon>
        <taxon>metagenomes</taxon>
        <taxon>ecological metagenomes</taxon>
    </lineage>
</organism>
<comment type="caution">
    <text evidence="1">The sequence shown here is derived from an EMBL/GenBank/DDBJ whole genome shotgun (WGS) entry which is preliminary data.</text>
</comment>
<feature type="non-terminal residue" evidence="1">
    <location>
        <position position="157"/>
    </location>
</feature>
<reference evidence="1" key="1">
    <citation type="journal article" date="2015" name="Nature">
        <title>Complex archaea that bridge the gap between prokaryotes and eukaryotes.</title>
        <authorList>
            <person name="Spang A."/>
            <person name="Saw J.H."/>
            <person name="Jorgensen S.L."/>
            <person name="Zaremba-Niedzwiedzka K."/>
            <person name="Martijn J."/>
            <person name="Lind A.E."/>
            <person name="van Eijk R."/>
            <person name="Schleper C."/>
            <person name="Guy L."/>
            <person name="Ettema T.J."/>
        </authorList>
    </citation>
    <scope>NUCLEOTIDE SEQUENCE</scope>
</reference>
<proteinExistence type="predicted"/>
<gene>
    <name evidence="1" type="ORF">LCGC14_2314180</name>
</gene>
<dbReference type="EMBL" id="LAZR01032910">
    <property type="protein sequence ID" value="KKL49573.1"/>
    <property type="molecule type" value="Genomic_DNA"/>
</dbReference>
<sequence>MSNGRTGMLGAASRGLERGGRIGLMFREQASREESRAMQQDLTRLQVANSILSNKNMPDSVKLETFNKMFVPLFNKIFASDPDDPLSTEGQLSALPQWNNKIANLVKRGTAIVTDKTLNTEQRRAGIRGLMVEAQGDVDLAPMLEEVKAQGVKQQQA</sequence>
<accession>A0A0F9CJR7</accession>
<evidence type="ECO:0000313" key="1">
    <source>
        <dbReference type="EMBL" id="KKL49573.1"/>
    </source>
</evidence>
<dbReference type="AlphaFoldDB" id="A0A0F9CJR7"/>
<name>A0A0F9CJR7_9ZZZZ</name>